<dbReference type="Proteomes" id="UP000285456">
    <property type="component" value="Unassembled WGS sequence"/>
</dbReference>
<proteinExistence type="predicted"/>
<protein>
    <submittedName>
        <fullName evidence="1">Uncharacterized protein</fullName>
    </submittedName>
</protein>
<evidence type="ECO:0000313" key="2">
    <source>
        <dbReference type="Proteomes" id="UP000285456"/>
    </source>
</evidence>
<name>A0A417YA01_9BACI</name>
<organism evidence="1 2">
    <name type="scientific">Oceanobacillus profundus</name>
    <dbReference type="NCBI Taxonomy" id="372463"/>
    <lineage>
        <taxon>Bacteria</taxon>
        <taxon>Bacillati</taxon>
        <taxon>Bacillota</taxon>
        <taxon>Bacilli</taxon>
        <taxon>Bacillales</taxon>
        <taxon>Bacillaceae</taxon>
        <taxon>Oceanobacillus</taxon>
    </lineage>
</organism>
<dbReference type="EMBL" id="QWEH01000024">
    <property type="protein sequence ID" value="RHW29513.1"/>
    <property type="molecule type" value="Genomic_DNA"/>
</dbReference>
<evidence type="ECO:0000313" key="1">
    <source>
        <dbReference type="EMBL" id="RHW29513.1"/>
    </source>
</evidence>
<dbReference type="AlphaFoldDB" id="A0A417YA01"/>
<comment type="caution">
    <text evidence="1">The sequence shown here is derived from an EMBL/GenBank/DDBJ whole genome shotgun (WGS) entry which is preliminary data.</text>
</comment>
<accession>A0A417YA01</accession>
<gene>
    <name evidence="1" type="ORF">D1B32_21825</name>
</gene>
<reference evidence="1 2" key="1">
    <citation type="journal article" date="2007" name="Int. J. Syst. Evol. Microbiol.">
        <title>Oceanobacillus profundus sp. nov., isolated from a deep-sea sediment core.</title>
        <authorList>
            <person name="Kim Y.G."/>
            <person name="Choi D.H."/>
            <person name="Hyun S."/>
            <person name="Cho B.C."/>
        </authorList>
    </citation>
    <scope>NUCLEOTIDE SEQUENCE [LARGE SCALE GENOMIC DNA]</scope>
    <source>
        <strain evidence="1 2">DSM 18246</strain>
    </source>
</reference>
<keyword evidence="2" id="KW-1185">Reference proteome</keyword>
<sequence length="63" mass="7154">MQIAPESLGLFFPFSQSHITKELTVAVMQIGKFYTFLSAKQGKECGLYAMELPLEHCLKKFIL</sequence>